<dbReference type="PANTHER" id="PTHR43280">
    <property type="entry name" value="ARAC-FAMILY TRANSCRIPTIONAL REGULATOR"/>
    <property type="match status" value="1"/>
</dbReference>
<dbReference type="InterPro" id="IPR009057">
    <property type="entry name" value="Homeodomain-like_sf"/>
</dbReference>
<reference evidence="5 6" key="1">
    <citation type="submission" date="2020-08" db="EMBL/GenBank/DDBJ databases">
        <title>Cohnella phylogeny.</title>
        <authorList>
            <person name="Dunlap C."/>
        </authorList>
    </citation>
    <scope>NUCLEOTIDE SEQUENCE [LARGE SCALE GENOMIC DNA]</scope>
    <source>
        <strain evidence="5 6">CBP 2801</strain>
    </source>
</reference>
<dbReference type="SUPFAM" id="SSF46689">
    <property type="entry name" value="Homeodomain-like"/>
    <property type="match status" value="2"/>
</dbReference>
<accession>A0A7X0SJW1</accession>
<dbReference type="Pfam" id="PF12833">
    <property type="entry name" value="HTH_18"/>
    <property type="match status" value="1"/>
</dbReference>
<feature type="domain" description="HTH araC/xylS-type" evidence="4">
    <location>
        <begin position="196"/>
        <end position="294"/>
    </location>
</feature>
<keyword evidence="6" id="KW-1185">Reference proteome</keyword>
<keyword evidence="3" id="KW-0804">Transcription</keyword>
<dbReference type="GO" id="GO:0003700">
    <property type="term" value="F:DNA-binding transcription factor activity"/>
    <property type="evidence" value="ECO:0007669"/>
    <property type="project" value="InterPro"/>
</dbReference>
<dbReference type="PROSITE" id="PS01124">
    <property type="entry name" value="HTH_ARAC_FAMILY_2"/>
    <property type="match status" value="1"/>
</dbReference>
<name>A0A7X0SJW1_9BACL</name>
<dbReference type="SMART" id="SM00342">
    <property type="entry name" value="HTH_ARAC"/>
    <property type="match status" value="1"/>
</dbReference>
<evidence type="ECO:0000256" key="2">
    <source>
        <dbReference type="ARBA" id="ARBA00023125"/>
    </source>
</evidence>
<dbReference type="AlphaFoldDB" id="A0A7X0SJW1"/>
<dbReference type="Pfam" id="PF02311">
    <property type="entry name" value="AraC_binding"/>
    <property type="match status" value="1"/>
</dbReference>
<comment type="caution">
    <text evidence="5">The sequence shown here is derived from an EMBL/GenBank/DDBJ whole genome shotgun (WGS) entry which is preliminary data.</text>
</comment>
<dbReference type="RefSeq" id="WP_185128962.1">
    <property type="nucleotide sequence ID" value="NZ_JACJVO010000010.1"/>
</dbReference>
<evidence type="ECO:0000256" key="3">
    <source>
        <dbReference type="ARBA" id="ARBA00023163"/>
    </source>
</evidence>
<dbReference type="PANTHER" id="PTHR43280:SF2">
    <property type="entry name" value="HTH-TYPE TRANSCRIPTIONAL REGULATOR EXSA"/>
    <property type="match status" value="1"/>
</dbReference>
<dbReference type="InterPro" id="IPR037923">
    <property type="entry name" value="HTH-like"/>
</dbReference>
<dbReference type="InterPro" id="IPR014710">
    <property type="entry name" value="RmlC-like_jellyroll"/>
</dbReference>
<evidence type="ECO:0000259" key="4">
    <source>
        <dbReference type="PROSITE" id="PS01124"/>
    </source>
</evidence>
<dbReference type="GO" id="GO:0043565">
    <property type="term" value="F:sequence-specific DNA binding"/>
    <property type="evidence" value="ECO:0007669"/>
    <property type="project" value="InterPro"/>
</dbReference>
<proteinExistence type="predicted"/>
<gene>
    <name evidence="5" type="ORF">H7C18_10290</name>
</gene>
<keyword evidence="1" id="KW-0805">Transcription regulation</keyword>
<dbReference type="InterPro" id="IPR003313">
    <property type="entry name" value="AraC-bd"/>
</dbReference>
<dbReference type="Gene3D" id="2.60.120.10">
    <property type="entry name" value="Jelly Rolls"/>
    <property type="match status" value="1"/>
</dbReference>
<keyword evidence="2" id="KW-0238">DNA-binding</keyword>
<evidence type="ECO:0000256" key="1">
    <source>
        <dbReference type="ARBA" id="ARBA00023015"/>
    </source>
</evidence>
<sequence length="300" mass="34834">MDDARERTVKFHFDNGYFGEPLSYGPVKLYQVGDLSCEGGYRIGLHQQVCYEISYIVSGKGVYETDGAACEVREGDLLFNYPGEMHDGLADAIEPFRYYYVGFQFDFSGEQEDHPLRPLQELLDKRKERRVKERLDIAHPFAGLLAELHHPSSGSGLMIHAFLHQIIVLGCRNLYEHTGPVVPSYAQIDEEKRLVYELVQYIDTKLLRITELSEIADELYYSYPHLSRLFARETGLTIKEYFDRKRFEQAILWLQGGEFSITQIAERLHYRTIHTFSKAFRNKFGMSPTMYKQWLASGKK</sequence>
<evidence type="ECO:0000313" key="5">
    <source>
        <dbReference type="EMBL" id="MBB6731296.1"/>
    </source>
</evidence>
<evidence type="ECO:0000313" key="6">
    <source>
        <dbReference type="Proteomes" id="UP000564644"/>
    </source>
</evidence>
<organism evidence="5 6">
    <name type="scientific">Cohnella zeiphila</name>
    <dbReference type="NCBI Taxonomy" id="2761120"/>
    <lineage>
        <taxon>Bacteria</taxon>
        <taxon>Bacillati</taxon>
        <taxon>Bacillota</taxon>
        <taxon>Bacilli</taxon>
        <taxon>Bacillales</taxon>
        <taxon>Paenibacillaceae</taxon>
        <taxon>Cohnella</taxon>
    </lineage>
</organism>
<dbReference type="SUPFAM" id="SSF51215">
    <property type="entry name" value="Regulatory protein AraC"/>
    <property type="match status" value="1"/>
</dbReference>
<protein>
    <submittedName>
        <fullName evidence="5">AraC family transcriptional regulator</fullName>
    </submittedName>
</protein>
<dbReference type="EMBL" id="JACJVO010000010">
    <property type="protein sequence ID" value="MBB6731296.1"/>
    <property type="molecule type" value="Genomic_DNA"/>
</dbReference>
<dbReference type="InterPro" id="IPR018060">
    <property type="entry name" value="HTH_AraC"/>
</dbReference>
<dbReference type="Gene3D" id="1.10.10.60">
    <property type="entry name" value="Homeodomain-like"/>
    <property type="match status" value="1"/>
</dbReference>
<dbReference type="Proteomes" id="UP000564644">
    <property type="component" value="Unassembled WGS sequence"/>
</dbReference>